<dbReference type="SUPFAM" id="SSF56112">
    <property type="entry name" value="Protein kinase-like (PK-like)"/>
    <property type="match status" value="1"/>
</dbReference>
<proteinExistence type="predicted"/>
<dbReference type="EMBL" id="JAHRIN010032111">
    <property type="protein sequence ID" value="MEQ2202201.1"/>
    <property type="molecule type" value="Genomic_DNA"/>
</dbReference>
<dbReference type="Proteomes" id="UP001434883">
    <property type="component" value="Unassembled WGS sequence"/>
</dbReference>
<comment type="caution">
    <text evidence="2">The sequence shown here is derived from an EMBL/GenBank/DDBJ whole genome shotgun (WGS) entry which is preliminary data.</text>
</comment>
<accession>A0ABV0R262</accession>
<name>A0ABV0R262_9TELE</name>
<evidence type="ECO:0000313" key="3">
    <source>
        <dbReference type="Proteomes" id="UP001434883"/>
    </source>
</evidence>
<feature type="compositionally biased region" description="Polar residues" evidence="1">
    <location>
        <begin position="119"/>
        <end position="132"/>
    </location>
</feature>
<evidence type="ECO:0000313" key="2">
    <source>
        <dbReference type="EMBL" id="MEQ2202201.1"/>
    </source>
</evidence>
<feature type="non-terminal residue" evidence="2">
    <location>
        <position position="1"/>
    </location>
</feature>
<protein>
    <recommendedName>
        <fullName evidence="4">Protein kinase domain-containing protein</fullName>
    </recommendedName>
</protein>
<dbReference type="InterPro" id="IPR011009">
    <property type="entry name" value="Kinase-like_dom_sf"/>
</dbReference>
<feature type="region of interest" description="Disordered" evidence="1">
    <location>
        <begin position="88"/>
        <end position="132"/>
    </location>
</feature>
<gene>
    <name evidence="2" type="ORF">XENOCAPTIV_027045</name>
</gene>
<keyword evidence="3" id="KW-1185">Reference proteome</keyword>
<organism evidence="2 3">
    <name type="scientific">Xenoophorus captivus</name>
    <dbReference type="NCBI Taxonomy" id="1517983"/>
    <lineage>
        <taxon>Eukaryota</taxon>
        <taxon>Metazoa</taxon>
        <taxon>Chordata</taxon>
        <taxon>Craniata</taxon>
        <taxon>Vertebrata</taxon>
        <taxon>Euteleostomi</taxon>
        <taxon>Actinopterygii</taxon>
        <taxon>Neopterygii</taxon>
        <taxon>Teleostei</taxon>
        <taxon>Neoteleostei</taxon>
        <taxon>Acanthomorphata</taxon>
        <taxon>Ovalentaria</taxon>
        <taxon>Atherinomorphae</taxon>
        <taxon>Cyprinodontiformes</taxon>
        <taxon>Goodeidae</taxon>
        <taxon>Xenoophorus</taxon>
    </lineage>
</organism>
<reference evidence="2 3" key="1">
    <citation type="submission" date="2021-06" db="EMBL/GenBank/DDBJ databases">
        <authorList>
            <person name="Palmer J.M."/>
        </authorList>
    </citation>
    <scope>NUCLEOTIDE SEQUENCE [LARGE SCALE GENOMIC DNA]</scope>
    <source>
        <strain evidence="2 3">XC_2019</strain>
        <tissue evidence="2">Muscle</tissue>
    </source>
</reference>
<evidence type="ECO:0008006" key="4">
    <source>
        <dbReference type="Google" id="ProtNLM"/>
    </source>
</evidence>
<dbReference type="Gene3D" id="1.10.510.10">
    <property type="entry name" value="Transferase(Phosphotransferase) domain 1"/>
    <property type="match status" value="1"/>
</dbReference>
<evidence type="ECO:0000256" key="1">
    <source>
        <dbReference type="SAM" id="MobiDB-lite"/>
    </source>
</evidence>
<sequence length="132" mass="14796">KQLIVQLLKTDPSERMTIGQFKNHPWISQSMVVPQTPLYTSRVLTEEKELWDDVKVTHGPSAWCFCFVCLFSETCHKVADRYLITFTAPTVPTGGNDQRPGHHARGLRPGEDQGLGHVQQPSAKQETQPADA</sequence>